<evidence type="ECO:0000259" key="4">
    <source>
        <dbReference type="Pfam" id="PF01965"/>
    </source>
</evidence>
<evidence type="ECO:0000256" key="2">
    <source>
        <dbReference type="ARBA" id="ARBA00023239"/>
    </source>
</evidence>
<keyword evidence="6" id="KW-1185">Reference proteome</keyword>
<dbReference type="InterPro" id="IPR029062">
    <property type="entry name" value="Class_I_gatase-like"/>
</dbReference>
<gene>
    <name evidence="5" type="ORF">Rmf_43460</name>
</gene>
<dbReference type="PANTHER" id="PTHR48094">
    <property type="entry name" value="PROTEIN/NUCLEIC ACID DEGLYCASE DJ-1-RELATED"/>
    <property type="match status" value="1"/>
</dbReference>
<dbReference type="SUPFAM" id="SSF52317">
    <property type="entry name" value="Class I glutamine amidotransferase-like"/>
    <property type="match status" value="1"/>
</dbReference>
<keyword evidence="2" id="KW-0456">Lyase</keyword>
<dbReference type="PANTHER" id="PTHR48094:SF11">
    <property type="entry name" value="GLUTATHIONE-INDEPENDENT GLYOXALASE HSP31-RELATED"/>
    <property type="match status" value="1"/>
</dbReference>
<dbReference type="RefSeq" id="WP_244408591.1">
    <property type="nucleotide sequence ID" value="NZ_AP025637.1"/>
</dbReference>
<accession>A0ABN6P6U2</accession>
<proteinExistence type="inferred from homology"/>
<evidence type="ECO:0000256" key="3">
    <source>
        <dbReference type="ARBA" id="ARBA00038493"/>
    </source>
</evidence>
<name>A0ABN6P6U2_9PROT</name>
<dbReference type="EMBL" id="AP025637">
    <property type="protein sequence ID" value="BDG74417.1"/>
    <property type="molecule type" value="Genomic_DNA"/>
</dbReference>
<organism evidence="5 6">
    <name type="scientific">Roseomonas fluvialis</name>
    <dbReference type="NCBI Taxonomy" id="1750527"/>
    <lineage>
        <taxon>Bacteria</taxon>
        <taxon>Pseudomonadati</taxon>
        <taxon>Pseudomonadota</taxon>
        <taxon>Alphaproteobacteria</taxon>
        <taxon>Acetobacterales</taxon>
        <taxon>Roseomonadaceae</taxon>
        <taxon>Roseomonas</taxon>
    </lineage>
</organism>
<dbReference type="Proteomes" id="UP000831327">
    <property type="component" value="Chromosome"/>
</dbReference>
<evidence type="ECO:0000313" key="5">
    <source>
        <dbReference type="EMBL" id="BDG74417.1"/>
    </source>
</evidence>
<evidence type="ECO:0000313" key="6">
    <source>
        <dbReference type="Proteomes" id="UP000831327"/>
    </source>
</evidence>
<feature type="domain" description="DJ-1/PfpI" evidence="4">
    <location>
        <begin position="23"/>
        <end position="225"/>
    </location>
</feature>
<protein>
    <submittedName>
        <fullName evidence="5">Dimethylallyltransferase</fullName>
    </submittedName>
</protein>
<comment type="similarity">
    <text evidence="3">Belongs to the peptidase C56 family. HSP31-like subfamily.</text>
</comment>
<keyword evidence="1" id="KW-0346">Stress response</keyword>
<reference evidence="5 6" key="1">
    <citation type="journal article" date="2016" name="Microbes Environ.">
        <title>Phylogenetically diverse aerobic anoxygenic phototrophic bacteria isolated from epilithic biofilms in Tama river, Japan.</title>
        <authorList>
            <person name="Hirose S."/>
            <person name="Matsuura K."/>
            <person name="Haruta S."/>
        </authorList>
    </citation>
    <scope>NUCLEOTIDE SEQUENCE [LARGE SCALE GENOMIC DNA]</scope>
    <source>
        <strain evidence="5 6">S08</strain>
    </source>
</reference>
<dbReference type="InterPro" id="IPR002818">
    <property type="entry name" value="DJ-1/PfpI"/>
</dbReference>
<sequence>MTPRILIVLTSHRLLGQTGRATGFHFEELATPYWAFRDAGFAVEIASIQGGAAPVDPGSHPGDPSRLPASVARFLGDQGAIDALATTAAIDTVQAEAFDGVFLPGGHGTMWDLPTNAALARLVGAIFDAGGAVGAVCHGPAGLVGARRADGRPIVEGRRVNSFTNAEEAAIGLTEAMPFLLETRLTELGGRFEGGPDFRAFAVRDGNLVTGQNPASAGAVAAHVVDIVRALGARAAA</sequence>
<dbReference type="CDD" id="cd03141">
    <property type="entry name" value="GATase1_Hsp31_like"/>
    <property type="match status" value="1"/>
</dbReference>
<dbReference type="Gene3D" id="3.40.50.880">
    <property type="match status" value="1"/>
</dbReference>
<evidence type="ECO:0000256" key="1">
    <source>
        <dbReference type="ARBA" id="ARBA00023016"/>
    </source>
</evidence>
<dbReference type="Pfam" id="PF01965">
    <property type="entry name" value="DJ-1_PfpI"/>
    <property type="match status" value="1"/>
</dbReference>
<dbReference type="InterPro" id="IPR050325">
    <property type="entry name" value="Prot/Nucl_acid_deglycase"/>
</dbReference>